<evidence type="ECO:0000313" key="3">
    <source>
        <dbReference type="EMBL" id="MBA0794570.1"/>
    </source>
</evidence>
<dbReference type="Gene3D" id="1.25.10.10">
    <property type="entry name" value="Leucine-rich Repeat Variant"/>
    <property type="match status" value="1"/>
</dbReference>
<keyword evidence="1" id="KW-0677">Repeat</keyword>
<dbReference type="PANTHER" id="PTHR46976:SF2">
    <property type="entry name" value="F-BOX DOMAIN-CONTAINING PROTEIN"/>
    <property type="match status" value="1"/>
</dbReference>
<dbReference type="PANTHER" id="PTHR46976">
    <property type="entry name" value="PROTEIN ARABIDILLO 1"/>
    <property type="match status" value="1"/>
</dbReference>
<gene>
    <name evidence="3" type="ORF">Gohar_018885</name>
</gene>
<evidence type="ECO:0000256" key="2">
    <source>
        <dbReference type="PROSITE-ProRule" id="PRU00259"/>
    </source>
</evidence>
<dbReference type="OrthoDB" id="1726568at2759"/>
<dbReference type="EMBL" id="JABFAD010000003">
    <property type="protein sequence ID" value="MBA0794570.1"/>
    <property type="molecule type" value="Genomic_DNA"/>
</dbReference>
<dbReference type="InterPro" id="IPR011989">
    <property type="entry name" value="ARM-like"/>
</dbReference>
<keyword evidence="4" id="KW-1185">Reference proteome</keyword>
<comment type="caution">
    <text evidence="3">The sequence shown here is derived from an EMBL/GenBank/DDBJ whole genome shotgun (WGS) entry which is preliminary data.</text>
</comment>
<protein>
    <recommendedName>
        <fullName evidence="5">Protein ARABIDILLO 1-like</fullName>
    </recommendedName>
</protein>
<dbReference type="SUPFAM" id="SSF48371">
    <property type="entry name" value="ARM repeat"/>
    <property type="match status" value="1"/>
</dbReference>
<sequence length="167" mass="17386">MNRLVDEEAAGGLWNLSVGDDHKGAIAEAGGIKALVDLIFKWSSNTDGLLEHATGAQANLGADEKCSMEVAVAGGIHALAMLARTCKFEGVEEQAARALANLTAHGDSNSNNAAIRQVASVLEALVQLTYSQNEAVRQEAAGALWNLSFDDKNREAIAATGGVEALV</sequence>
<dbReference type="Proteomes" id="UP000593560">
    <property type="component" value="Unassembled WGS sequence"/>
</dbReference>
<feature type="repeat" description="ARM" evidence="2">
    <location>
        <begin position="120"/>
        <end position="162"/>
    </location>
</feature>
<proteinExistence type="predicted"/>
<evidence type="ECO:0000313" key="4">
    <source>
        <dbReference type="Proteomes" id="UP000593560"/>
    </source>
</evidence>
<dbReference type="PROSITE" id="PS50176">
    <property type="entry name" value="ARM_REPEAT"/>
    <property type="match status" value="2"/>
</dbReference>
<organism evidence="3 4">
    <name type="scientific">Gossypium harknessii</name>
    <dbReference type="NCBI Taxonomy" id="34285"/>
    <lineage>
        <taxon>Eukaryota</taxon>
        <taxon>Viridiplantae</taxon>
        <taxon>Streptophyta</taxon>
        <taxon>Embryophyta</taxon>
        <taxon>Tracheophyta</taxon>
        <taxon>Spermatophyta</taxon>
        <taxon>Magnoliopsida</taxon>
        <taxon>eudicotyledons</taxon>
        <taxon>Gunneridae</taxon>
        <taxon>Pentapetalae</taxon>
        <taxon>rosids</taxon>
        <taxon>malvids</taxon>
        <taxon>Malvales</taxon>
        <taxon>Malvaceae</taxon>
        <taxon>Malvoideae</taxon>
        <taxon>Gossypium</taxon>
    </lineage>
</organism>
<dbReference type="SMART" id="SM00185">
    <property type="entry name" value="ARM"/>
    <property type="match status" value="3"/>
</dbReference>
<dbReference type="Pfam" id="PF00514">
    <property type="entry name" value="Arm"/>
    <property type="match status" value="1"/>
</dbReference>
<reference evidence="3 4" key="1">
    <citation type="journal article" date="2019" name="Genome Biol. Evol.">
        <title>Insights into the evolution of the New World diploid cottons (Gossypium, subgenus Houzingenia) based on genome sequencing.</title>
        <authorList>
            <person name="Grover C.E."/>
            <person name="Arick M.A. 2nd"/>
            <person name="Thrash A."/>
            <person name="Conover J.L."/>
            <person name="Sanders W.S."/>
            <person name="Peterson D.G."/>
            <person name="Frelichowski J.E."/>
            <person name="Scheffler J.A."/>
            <person name="Scheffler B.E."/>
            <person name="Wendel J.F."/>
        </authorList>
    </citation>
    <scope>NUCLEOTIDE SEQUENCE [LARGE SCALE GENOMIC DNA]</scope>
    <source>
        <strain evidence="3">0</strain>
        <tissue evidence="3">Leaf</tissue>
    </source>
</reference>
<feature type="repeat" description="ARM" evidence="2">
    <location>
        <begin position="30"/>
        <end position="75"/>
    </location>
</feature>
<dbReference type="AlphaFoldDB" id="A0A7J9GAE9"/>
<evidence type="ECO:0008006" key="5">
    <source>
        <dbReference type="Google" id="ProtNLM"/>
    </source>
</evidence>
<accession>A0A7J9GAE9</accession>
<dbReference type="InterPro" id="IPR000225">
    <property type="entry name" value="Armadillo"/>
</dbReference>
<name>A0A7J9GAE9_9ROSI</name>
<evidence type="ECO:0000256" key="1">
    <source>
        <dbReference type="ARBA" id="ARBA00022737"/>
    </source>
</evidence>
<dbReference type="InterPro" id="IPR016024">
    <property type="entry name" value="ARM-type_fold"/>
</dbReference>